<evidence type="ECO:0000256" key="1">
    <source>
        <dbReference type="SAM" id="Phobius"/>
    </source>
</evidence>
<keyword evidence="1" id="KW-1133">Transmembrane helix</keyword>
<evidence type="ECO:0000313" key="2">
    <source>
        <dbReference type="EMBL" id="KAF1949209.1"/>
    </source>
</evidence>
<reference evidence="2" key="1">
    <citation type="journal article" date="2020" name="Stud. Mycol.">
        <title>101 Dothideomycetes genomes: a test case for predicting lifestyles and emergence of pathogens.</title>
        <authorList>
            <person name="Haridas S."/>
            <person name="Albert R."/>
            <person name="Binder M."/>
            <person name="Bloem J."/>
            <person name="Labutti K."/>
            <person name="Salamov A."/>
            <person name="Andreopoulos B."/>
            <person name="Baker S."/>
            <person name="Barry K."/>
            <person name="Bills G."/>
            <person name="Bluhm B."/>
            <person name="Cannon C."/>
            <person name="Castanera R."/>
            <person name="Culley D."/>
            <person name="Daum C."/>
            <person name="Ezra D."/>
            <person name="Gonzalez J."/>
            <person name="Henrissat B."/>
            <person name="Kuo A."/>
            <person name="Liang C."/>
            <person name="Lipzen A."/>
            <person name="Lutzoni F."/>
            <person name="Magnuson J."/>
            <person name="Mondo S."/>
            <person name="Nolan M."/>
            <person name="Ohm R."/>
            <person name="Pangilinan J."/>
            <person name="Park H.-J."/>
            <person name="Ramirez L."/>
            <person name="Alfaro M."/>
            <person name="Sun H."/>
            <person name="Tritt A."/>
            <person name="Yoshinaga Y."/>
            <person name="Zwiers L.-H."/>
            <person name="Turgeon B."/>
            <person name="Goodwin S."/>
            <person name="Spatafora J."/>
            <person name="Crous P."/>
            <person name="Grigoriev I."/>
        </authorList>
    </citation>
    <scope>NUCLEOTIDE SEQUENCE</scope>
    <source>
        <strain evidence="2">CBS 675.92</strain>
    </source>
</reference>
<name>A0A6A5TBU1_9PLEO</name>
<dbReference type="EMBL" id="ML977040">
    <property type="protein sequence ID" value="KAF1949209.1"/>
    <property type="molecule type" value="Genomic_DNA"/>
</dbReference>
<gene>
    <name evidence="2" type="ORF">CC80DRAFT_510727</name>
</gene>
<feature type="transmembrane region" description="Helical" evidence="1">
    <location>
        <begin position="229"/>
        <end position="248"/>
    </location>
</feature>
<organism evidence="2 3">
    <name type="scientific">Byssothecium circinans</name>
    <dbReference type="NCBI Taxonomy" id="147558"/>
    <lineage>
        <taxon>Eukaryota</taxon>
        <taxon>Fungi</taxon>
        <taxon>Dikarya</taxon>
        <taxon>Ascomycota</taxon>
        <taxon>Pezizomycotina</taxon>
        <taxon>Dothideomycetes</taxon>
        <taxon>Pleosporomycetidae</taxon>
        <taxon>Pleosporales</taxon>
        <taxon>Massarineae</taxon>
        <taxon>Massarinaceae</taxon>
        <taxon>Byssothecium</taxon>
    </lineage>
</organism>
<dbReference type="AlphaFoldDB" id="A0A6A5TBU1"/>
<keyword evidence="3" id="KW-1185">Reference proteome</keyword>
<accession>A0A6A5TBU1</accession>
<dbReference type="Proteomes" id="UP000800035">
    <property type="component" value="Unassembled WGS sequence"/>
</dbReference>
<sequence>MNTEFVSAMKHVYVHHSKGKNDMAPSRRLVLDESHSISFALTVAYYFPKVSELDNRPPILLLAELGHELLNIVRARYDGEDGARRWEKLCKAPVESFTELLHLTNNWDSVLSALSECLEKNRPLILKKASTPRLWATRLQTQISTIISLRERLHVQTDGLLQFHSAVADLNLYIAGDHDGHRSNTRLPKPSHTLTCHQHALDTLKGQYEGLLQLLMNIKRIKQGKVMNVRLNALVFIVGPLIFLAVRLSRLL</sequence>
<proteinExistence type="predicted"/>
<protein>
    <submittedName>
        <fullName evidence="2">Uncharacterized protein</fullName>
    </submittedName>
</protein>
<keyword evidence="1" id="KW-0812">Transmembrane</keyword>
<evidence type="ECO:0000313" key="3">
    <source>
        <dbReference type="Proteomes" id="UP000800035"/>
    </source>
</evidence>
<keyword evidence="1" id="KW-0472">Membrane</keyword>